<keyword evidence="6" id="KW-1185">Reference proteome</keyword>
<evidence type="ECO:0000256" key="2">
    <source>
        <dbReference type="ARBA" id="ARBA00022490"/>
    </source>
</evidence>
<comment type="caution">
    <text evidence="5">The sequence shown here is derived from an EMBL/GenBank/DDBJ whole genome shotgun (WGS) entry which is preliminary data.</text>
</comment>
<dbReference type="GO" id="GO:0046600">
    <property type="term" value="P:negative regulation of centriole replication"/>
    <property type="evidence" value="ECO:0007669"/>
    <property type="project" value="TreeGrafter"/>
</dbReference>
<dbReference type="EMBL" id="SRLO01000198">
    <property type="protein sequence ID" value="TNN67835.1"/>
    <property type="molecule type" value="Genomic_DNA"/>
</dbReference>
<dbReference type="GO" id="GO:0007059">
    <property type="term" value="P:chromosome segregation"/>
    <property type="evidence" value="ECO:0007669"/>
    <property type="project" value="TreeGrafter"/>
</dbReference>
<evidence type="ECO:0000313" key="6">
    <source>
        <dbReference type="Proteomes" id="UP000314294"/>
    </source>
</evidence>
<dbReference type="Pfam" id="PF07989">
    <property type="entry name" value="Cnn_1N"/>
    <property type="match status" value="1"/>
</dbReference>
<evidence type="ECO:0000313" key="5">
    <source>
        <dbReference type="EMBL" id="TNN67835.1"/>
    </source>
</evidence>
<dbReference type="PANTHER" id="PTHR46930">
    <property type="entry name" value="CDK5 REGULATORY SUBUNIT-ASSOCIATED PROTEIN 2"/>
    <property type="match status" value="1"/>
</dbReference>
<dbReference type="GO" id="GO:0005737">
    <property type="term" value="C:cytoplasm"/>
    <property type="evidence" value="ECO:0007669"/>
    <property type="project" value="UniProtKB-SubCell"/>
</dbReference>
<feature type="region of interest" description="Disordered" evidence="3">
    <location>
        <begin position="232"/>
        <end position="299"/>
    </location>
</feature>
<accession>A0A4Z2HRA2</accession>
<comment type="subcellular location">
    <subcellularLocation>
        <location evidence="1">Cytoplasm</location>
    </subcellularLocation>
</comment>
<evidence type="ECO:0000259" key="4">
    <source>
        <dbReference type="Pfam" id="PF07989"/>
    </source>
</evidence>
<dbReference type="GO" id="GO:0000242">
    <property type="term" value="C:pericentriolar material"/>
    <property type="evidence" value="ECO:0007669"/>
    <property type="project" value="TreeGrafter"/>
</dbReference>
<dbReference type="InterPro" id="IPR042791">
    <property type="entry name" value="CDK5RAP2"/>
</dbReference>
<dbReference type="GO" id="GO:0000132">
    <property type="term" value="P:establishment of mitotic spindle orientation"/>
    <property type="evidence" value="ECO:0007669"/>
    <property type="project" value="TreeGrafter"/>
</dbReference>
<organism evidence="5 6">
    <name type="scientific">Liparis tanakae</name>
    <name type="common">Tanaka's snailfish</name>
    <dbReference type="NCBI Taxonomy" id="230148"/>
    <lineage>
        <taxon>Eukaryota</taxon>
        <taxon>Metazoa</taxon>
        <taxon>Chordata</taxon>
        <taxon>Craniata</taxon>
        <taxon>Vertebrata</taxon>
        <taxon>Euteleostomi</taxon>
        <taxon>Actinopterygii</taxon>
        <taxon>Neopterygii</taxon>
        <taxon>Teleostei</taxon>
        <taxon>Neoteleostei</taxon>
        <taxon>Acanthomorphata</taxon>
        <taxon>Eupercaria</taxon>
        <taxon>Perciformes</taxon>
        <taxon>Cottioidei</taxon>
        <taxon>Cottales</taxon>
        <taxon>Liparidae</taxon>
        <taxon>Liparis</taxon>
    </lineage>
</organism>
<evidence type="ECO:0000256" key="3">
    <source>
        <dbReference type="SAM" id="MobiDB-lite"/>
    </source>
</evidence>
<name>A0A4Z2HRA2_9TELE</name>
<dbReference type="GO" id="GO:0008017">
    <property type="term" value="F:microtubule binding"/>
    <property type="evidence" value="ECO:0007669"/>
    <property type="project" value="TreeGrafter"/>
</dbReference>
<proteinExistence type="predicted"/>
<dbReference type="AlphaFoldDB" id="A0A4Z2HRA2"/>
<gene>
    <name evidence="5" type="primary">PDE4DIP_1</name>
    <name evidence="5" type="ORF">EYF80_021989</name>
</gene>
<dbReference type="GO" id="GO:0097431">
    <property type="term" value="C:mitotic spindle pole"/>
    <property type="evidence" value="ECO:0007669"/>
    <property type="project" value="TreeGrafter"/>
</dbReference>
<evidence type="ECO:0000256" key="1">
    <source>
        <dbReference type="ARBA" id="ARBA00004496"/>
    </source>
</evidence>
<dbReference type="InterPro" id="IPR012943">
    <property type="entry name" value="Cnn_1N"/>
</dbReference>
<keyword evidence="2" id="KW-0963">Cytoplasm</keyword>
<protein>
    <submittedName>
        <fullName evidence="5">Myomegalin</fullName>
    </submittedName>
</protein>
<sequence>MSNGYRTLSQHLNDLKKENFSLKLRIYFLEERIQQKYEESSEDVYRTNIELKVEVESLKQELQEKQQLLDKALTAESLTNHNEAELQRRCRERQQEIDHMEQEAQLARSEAERMASLTGSHSNASLFSLDTPMEDTPEDERPLSILSPSTTNKDRCPTPRHLLKHHEYPTNQIHLPVLTGLSSPPSVSRLIEELTKDLCSKETLITELSGEKTTLTLRVGELEGQVQELSSSLLQKDKDVDPGGSPTSRSTRAAERVFSSLHVGEGSDMNTDSFTDPETGGRSDDCPRTPVTALRPRPDYYRSPVITDLMARGEAGVSATAD</sequence>
<dbReference type="GO" id="GO:0007099">
    <property type="term" value="P:centriole replication"/>
    <property type="evidence" value="ECO:0007669"/>
    <property type="project" value="TreeGrafter"/>
</dbReference>
<dbReference type="GO" id="GO:0043015">
    <property type="term" value="F:gamma-tubulin binding"/>
    <property type="evidence" value="ECO:0007669"/>
    <property type="project" value="TreeGrafter"/>
</dbReference>
<feature type="compositionally biased region" description="Polar residues" evidence="3">
    <location>
        <begin position="117"/>
        <end position="128"/>
    </location>
</feature>
<feature type="region of interest" description="Disordered" evidence="3">
    <location>
        <begin position="114"/>
        <end position="156"/>
    </location>
</feature>
<dbReference type="PANTHER" id="PTHR46930:SF1">
    <property type="entry name" value="CDK5 REGULATORY SUBUNIT-ASSOCIATED PROTEIN 2"/>
    <property type="match status" value="1"/>
</dbReference>
<dbReference type="GO" id="GO:0035371">
    <property type="term" value="C:microtubule plus-end"/>
    <property type="evidence" value="ECO:0007669"/>
    <property type="project" value="TreeGrafter"/>
</dbReference>
<dbReference type="GO" id="GO:0090266">
    <property type="term" value="P:regulation of mitotic cell cycle spindle assembly checkpoint"/>
    <property type="evidence" value="ECO:0007669"/>
    <property type="project" value="TreeGrafter"/>
</dbReference>
<reference evidence="5 6" key="1">
    <citation type="submission" date="2019-03" db="EMBL/GenBank/DDBJ databases">
        <title>First draft genome of Liparis tanakae, snailfish: a comprehensive survey of snailfish specific genes.</title>
        <authorList>
            <person name="Kim W."/>
            <person name="Song I."/>
            <person name="Jeong J.-H."/>
            <person name="Kim D."/>
            <person name="Kim S."/>
            <person name="Ryu S."/>
            <person name="Song J.Y."/>
            <person name="Lee S.K."/>
        </authorList>
    </citation>
    <scope>NUCLEOTIDE SEQUENCE [LARGE SCALE GENOMIC DNA]</scope>
    <source>
        <tissue evidence="5">Muscle</tissue>
    </source>
</reference>
<feature type="domain" description="Centrosomin N-terminal motif 1" evidence="4">
    <location>
        <begin position="8"/>
        <end position="72"/>
    </location>
</feature>
<dbReference type="OrthoDB" id="10255000at2759"/>
<dbReference type="Proteomes" id="UP000314294">
    <property type="component" value="Unassembled WGS sequence"/>
</dbReference>
<dbReference type="GO" id="GO:0001578">
    <property type="term" value="P:microtubule bundle formation"/>
    <property type="evidence" value="ECO:0007669"/>
    <property type="project" value="TreeGrafter"/>
</dbReference>